<evidence type="ECO:0000256" key="1">
    <source>
        <dbReference type="SAM" id="MobiDB-lite"/>
    </source>
</evidence>
<protein>
    <recommendedName>
        <fullName evidence="4">Peptidase aspartic putative domain-containing protein</fullName>
    </recommendedName>
</protein>
<organism evidence="2 3">
    <name type="scientific">Apolygus lucorum</name>
    <name type="common">Small green plant bug</name>
    <name type="synonym">Lygocoris lucorum</name>
    <dbReference type="NCBI Taxonomy" id="248454"/>
    <lineage>
        <taxon>Eukaryota</taxon>
        <taxon>Metazoa</taxon>
        <taxon>Ecdysozoa</taxon>
        <taxon>Arthropoda</taxon>
        <taxon>Hexapoda</taxon>
        <taxon>Insecta</taxon>
        <taxon>Pterygota</taxon>
        <taxon>Neoptera</taxon>
        <taxon>Paraneoptera</taxon>
        <taxon>Hemiptera</taxon>
        <taxon>Heteroptera</taxon>
        <taxon>Panheteroptera</taxon>
        <taxon>Cimicomorpha</taxon>
        <taxon>Miridae</taxon>
        <taxon>Mirini</taxon>
        <taxon>Apolygus</taxon>
    </lineage>
</organism>
<feature type="region of interest" description="Disordered" evidence="1">
    <location>
        <begin position="107"/>
        <end position="145"/>
    </location>
</feature>
<keyword evidence="3" id="KW-1185">Reference proteome</keyword>
<proteinExistence type="predicted"/>
<sequence>MERKADAFSMIVGRASNSLEEGSEKIEELRIKAKPSSSRICQFCEVEAHSLKDCRKWVRTPINDRWSYVTKRRLCFRCLNPHHASHRCNVPADCKLCSGRHHTSLHKEEQTGNKMSEKTHNAQLHKDGSSSMSEENLNAHAESQKSGGETWNAVLKVLPVRLYGPSGMVETYALLDDASSITMVEKELAMKLGLRGQKKPLSLAWTADVSRNEADSEEVNLEISKSEDDGKRFKLMRARTVGELKLKPQTINLQKIAEEWPFVKRGEVASMENAVPRVIIGQDNWPLIFPRKSFYGPWNGPVISMTWLGWVLHGKLPQKLTHNERVTSHIHFAHWEDEEEEDSLTELVEKVGTEEENEKLKPLEDDVAIAISDETTKRTKGGERRKTGLLWPDFKSSESRRTAANRLRTLKRKMDRDSEFADENCAEMNECFDKGNARVLSTEEANRVMETIPAELSATVQGENMTDPCFAYSVKRVSMLPLELRAHRKKFVHNVYVASRVLDILVRSNADEWRWVPTKKNPADFAPRENPKQNLPI</sequence>
<evidence type="ECO:0000313" key="3">
    <source>
        <dbReference type="Proteomes" id="UP000466442"/>
    </source>
</evidence>
<dbReference type="Proteomes" id="UP000466442">
    <property type="component" value="Unassembled WGS sequence"/>
</dbReference>
<reference evidence="2" key="1">
    <citation type="journal article" date="2021" name="Mol. Ecol. Resour.">
        <title>Apolygus lucorum genome provides insights into omnivorousness and mesophyll feeding.</title>
        <authorList>
            <person name="Liu Y."/>
            <person name="Liu H."/>
            <person name="Wang H."/>
            <person name="Huang T."/>
            <person name="Liu B."/>
            <person name="Yang B."/>
            <person name="Yin L."/>
            <person name="Li B."/>
            <person name="Zhang Y."/>
            <person name="Zhang S."/>
            <person name="Jiang F."/>
            <person name="Zhang X."/>
            <person name="Ren Y."/>
            <person name="Wang B."/>
            <person name="Wang S."/>
            <person name="Lu Y."/>
            <person name="Wu K."/>
            <person name="Fan W."/>
            <person name="Wang G."/>
        </authorList>
    </citation>
    <scope>NUCLEOTIDE SEQUENCE</scope>
    <source>
        <strain evidence="2">12Hb</strain>
    </source>
</reference>
<name>A0A8S9XYC5_APOLU</name>
<gene>
    <name evidence="2" type="ORF">GE061_010986</name>
</gene>
<evidence type="ECO:0000313" key="2">
    <source>
        <dbReference type="EMBL" id="KAF6213268.1"/>
    </source>
</evidence>
<dbReference type="OrthoDB" id="8061743at2759"/>
<dbReference type="AlphaFoldDB" id="A0A8S9XYC5"/>
<evidence type="ECO:0008006" key="4">
    <source>
        <dbReference type="Google" id="ProtNLM"/>
    </source>
</evidence>
<comment type="caution">
    <text evidence="2">The sequence shown here is derived from an EMBL/GenBank/DDBJ whole genome shotgun (WGS) entry which is preliminary data.</text>
</comment>
<accession>A0A8S9XYC5</accession>
<dbReference type="EMBL" id="WIXP02000003">
    <property type="protein sequence ID" value="KAF6213268.1"/>
    <property type="molecule type" value="Genomic_DNA"/>
</dbReference>
<feature type="compositionally biased region" description="Basic and acidic residues" evidence="1">
    <location>
        <begin position="107"/>
        <end position="128"/>
    </location>
</feature>
<dbReference type="PANTHER" id="PTHR47331">
    <property type="entry name" value="PHD-TYPE DOMAIN-CONTAINING PROTEIN"/>
    <property type="match status" value="1"/>
</dbReference>
<dbReference type="PANTHER" id="PTHR47331:SF5">
    <property type="entry name" value="RIBONUCLEASE H"/>
    <property type="match status" value="1"/>
</dbReference>